<dbReference type="Pfam" id="PF00621">
    <property type="entry name" value="RhoGEF"/>
    <property type="match status" value="1"/>
</dbReference>
<proteinExistence type="predicted"/>
<dbReference type="GO" id="GO:0005737">
    <property type="term" value="C:cytoplasm"/>
    <property type="evidence" value="ECO:0007669"/>
    <property type="project" value="UniProtKB-SubCell"/>
</dbReference>
<evidence type="ECO:0000256" key="2">
    <source>
        <dbReference type="ARBA" id="ARBA00022490"/>
    </source>
</evidence>
<keyword evidence="10" id="KW-0418">Kinase</keyword>
<evidence type="ECO:0000313" key="11">
    <source>
        <dbReference type="Proteomes" id="UP000288716"/>
    </source>
</evidence>
<evidence type="ECO:0000256" key="8">
    <source>
        <dbReference type="ARBA" id="ARBA00023054"/>
    </source>
</evidence>
<evidence type="ECO:0000256" key="5">
    <source>
        <dbReference type="ARBA" id="ARBA00022723"/>
    </source>
</evidence>
<dbReference type="GO" id="GO:0035023">
    <property type="term" value="P:regulation of Rho protein signal transduction"/>
    <property type="evidence" value="ECO:0007669"/>
    <property type="project" value="TreeGrafter"/>
</dbReference>
<gene>
    <name evidence="10" type="ORF">B4U80_05230</name>
</gene>
<evidence type="ECO:0000256" key="3">
    <source>
        <dbReference type="ARBA" id="ARBA00022553"/>
    </source>
</evidence>
<comment type="subcellular location">
    <subcellularLocation>
        <location evidence="1">Cytoplasm</location>
    </subcellularLocation>
</comment>
<dbReference type="InterPro" id="IPR011993">
    <property type="entry name" value="PH-like_dom_sf"/>
</dbReference>
<dbReference type="InterPro" id="IPR041020">
    <property type="entry name" value="PH_16"/>
</dbReference>
<dbReference type="InterPro" id="IPR051632">
    <property type="entry name" value="Rho_GEF"/>
</dbReference>
<keyword evidence="11" id="KW-1185">Reference proteome</keyword>
<evidence type="ECO:0000313" key="10">
    <source>
        <dbReference type="EMBL" id="RWS25094.1"/>
    </source>
</evidence>
<keyword evidence="4" id="KW-0344">Guanine-nucleotide releasing factor</keyword>
<dbReference type="GO" id="GO:0016301">
    <property type="term" value="F:kinase activity"/>
    <property type="evidence" value="ECO:0007669"/>
    <property type="project" value="UniProtKB-KW"/>
</dbReference>
<dbReference type="SUPFAM" id="SSF50729">
    <property type="entry name" value="PH domain-like"/>
    <property type="match status" value="1"/>
</dbReference>
<dbReference type="AlphaFoldDB" id="A0A443SCA5"/>
<dbReference type="InterPro" id="IPR001849">
    <property type="entry name" value="PH_domain"/>
</dbReference>
<dbReference type="SUPFAM" id="SSF48065">
    <property type="entry name" value="DBL homology domain (DH-domain)"/>
    <property type="match status" value="1"/>
</dbReference>
<dbReference type="SMART" id="SM00233">
    <property type="entry name" value="PH"/>
    <property type="match status" value="1"/>
</dbReference>
<keyword evidence="6" id="KW-0863">Zinc-finger</keyword>
<dbReference type="EMBL" id="NCKV01004057">
    <property type="protein sequence ID" value="RWS25094.1"/>
    <property type="molecule type" value="Genomic_DNA"/>
</dbReference>
<accession>A0A443SCA5</accession>
<keyword evidence="8" id="KW-0175">Coiled coil</keyword>
<dbReference type="PANTHER" id="PTHR13944:SF21">
    <property type="entry name" value="CYSTS, ISOFORM C"/>
    <property type="match status" value="1"/>
</dbReference>
<dbReference type="Proteomes" id="UP000288716">
    <property type="component" value="Unassembled WGS sequence"/>
</dbReference>
<protein>
    <submittedName>
        <fullName evidence="10">A-kinase anchor protein 13-like protein</fullName>
    </submittedName>
</protein>
<dbReference type="CDD" id="cd00160">
    <property type="entry name" value="RhoGEF"/>
    <property type="match status" value="1"/>
</dbReference>
<comment type="caution">
    <text evidence="10">The sequence shown here is derived from an EMBL/GenBank/DDBJ whole genome shotgun (WGS) entry which is preliminary data.</text>
</comment>
<keyword evidence="7" id="KW-0862">Zinc</keyword>
<name>A0A443SCA5_9ACAR</name>
<evidence type="ECO:0000256" key="6">
    <source>
        <dbReference type="ARBA" id="ARBA00022771"/>
    </source>
</evidence>
<keyword evidence="3" id="KW-0597">Phosphoprotein</keyword>
<organism evidence="10 11">
    <name type="scientific">Leptotrombidium deliense</name>
    <dbReference type="NCBI Taxonomy" id="299467"/>
    <lineage>
        <taxon>Eukaryota</taxon>
        <taxon>Metazoa</taxon>
        <taxon>Ecdysozoa</taxon>
        <taxon>Arthropoda</taxon>
        <taxon>Chelicerata</taxon>
        <taxon>Arachnida</taxon>
        <taxon>Acari</taxon>
        <taxon>Acariformes</taxon>
        <taxon>Trombidiformes</taxon>
        <taxon>Prostigmata</taxon>
        <taxon>Anystina</taxon>
        <taxon>Parasitengona</taxon>
        <taxon>Trombiculoidea</taxon>
        <taxon>Trombiculidae</taxon>
        <taxon>Leptotrombidium</taxon>
    </lineage>
</organism>
<dbReference type="GO" id="GO:0005085">
    <property type="term" value="F:guanyl-nucleotide exchange factor activity"/>
    <property type="evidence" value="ECO:0007669"/>
    <property type="project" value="UniProtKB-KW"/>
</dbReference>
<evidence type="ECO:0000256" key="7">
    <source>
        <dbReference type="ARBA" id="ARBA00022833"/>
    </source>
</evidence>
<dbReference type="SMART" id="SM00325">
    <property type="entry name" value="RhoGEF"/>
    <property type="match status" value="1"/>
</dbReference>
<evidence type="ECO:0000259" key="9">
    <source>
        <dbReference type="PROSITE" id="PS50010"/>
    </source>
</evidence>
<feature type="domain" description="DH" evidence="9">
    <location>
        <begin position="80"/>
        <end position="269"/>
    </location>
</feature>
<dbReference type="Gene3D" id="2.30.29.30">
    <property type="entry name" value="Pleckstrin-homology domain (PH domain)/Phosphotyrosine-binding domain (PTB)"/>
    <property type="match status" value="1"/>
</dbReference>
<dbReference type="InterPro" id="IPR035899">
    <property type="entry name" value="DBL_dom_sf"/>
</dbReference>
<dbReference type="PROSITE" id="PS50010">
    <property type="entry name" value="DH_2"/>
    <property type="match status" value="1"/>
</dbReference>
<dbReference type="PANTHER" id="PTHR13944">
    <property type="entry name" value="AGAP007712-PA"/>
    <property type="match status" value="1"/>
</dbReference>
<dbReference type="Pfam" id="PF17838">
    <property type="entry name" value="PH_16"/>
    <property type="match status" value="1"/>
</dbReference>
<dbReference type="GO" id="GO:0008270">
    <property type="term" value="F:zinc ion binding"/>
    <property type="evidence" value="ECO:0007669"/>
    <property type="project" value="UniProtKB-KW"/>
</dbReference>
<keyword evidence="10" id="KW-0808">Transferase</keyword>
<dbReference type="Gene3D" id="1.20.900.10">
    <property type="entry name" value="Dbl homology (DH) domain"/>
    <property type="match status" value="1"/>
</dbReference>
<dbReference type="FunFam" id="1.20.900.10:FF:000004">
    <property type="entry name" value="Rho guanine nucleotide exchange factor 2"/>
    <property type="match status" value="1"/>
</dbReference>
<dbReference type="InterPro" id="IPR000219">
    <property type="entry name" value="DH_dom"/>
</dbReference>
<keyword evidence="5" id="KW-0479">Metal-binding</keyword>
<evidence type="ECO:0000256" key="4">
    <source>
        <dbReference type="ARBA" id="ARBA00022658"/>
    </source>
</evidence>
<evidence type="ECO:0000256" key="1">
    <source>
        <dbReference type="ARBA" id="ARBA00004496"/>
    </source>
</evidence>
<dbReference type="OrthoDB" id="28045at2759"/>
<dbReference type="STRING" id="299467.A0A443SCA5"/>
<keyword evidence="2" id="KW-0963">Cytoplasm</keyword>
<reference evidence="10 11" key="1">
    <citation type="journal article" date="2018" name="Gigascience">
        <title>Genomes of trombidid mites reveal novel predicted allergens and laterally-transferred genes associated with secondary metabolism.</title>
        <authorList>
            <person name="Dong X."/>
            <person name="Chaisiri K."/>
            <person name="Xia D."/>
            <person name="Armstrong S.D."/>
            <person name="Fang Y."/>
            <person name="Donnelly M.J."/>
            <person name="Kadowaki T."/>
            <person name="McGarry J.W."/>
            <person name="Darby A.C."/>
            <person name="Makepeace B.L."/>
        </authorList>
    </citation>
    <scope>NUCLEOTIDE SEQUENCE [LARGE SCALE GENOMIC DNA]</scope>
    <source>
        <strain evidence="10">UoL-UT</strain>
    </source>
</reference>
<sequence>MCRYEMRVISEDKELETPDDGYLNITDVNSTSLESLHEEGLQDITDFDDPSLRLLEEEPEAWSSTVDNKVLKRLKAKEIKRQETIYELIITEKHHCLTLRIMHRVFAEGMIKDVMMTKDMVQRIFPCLDDLLEMHSSFLRKLRERQQQESVVENIGDIILEQFTNESGKQMELCYSEFCSHHKNALMYYKDILKNDRKFQAFVKKFSSKPLCKARGIPECILLVTQRVTKYPLLIDSLIKATKDRVDESNDLQQSLVNVKEILRKINAKVDERERENRLIQIYNKIDAKSAAMFNGNKFKKSDLLSKNRKLRFESVISWKSARGKTLDVITIILSDIIIFLQENNQKYYFASQDNKSGIIPLQRLLVRPKAGDYSKGIYLISPKSFPEPEMYELICPTSKEQEIWVKAVRSAIEICPEEEDDFDISPAADCERPVVEEDTIMKLSELLNSMCDDSSKLTQISDEKMKISIQS</sequence>
<dbReference type="VEuPathDB" id="VectorBase:LDEU006946"/>